<evidence type="ECO:0000313" key="7">
    <source>
        <dbReference type="Proteomes" id="UP000250163"/>
    </source>
</evidence>
<dbReference type="InterPro" id="IPR050810">
    <property type="entry name" value="Bact_Secretion_Sys_Channel"/>
</dbReference>
<proteinExistence type="predicted"/>
<dbReference type="Pfam" id="PF07655">
    <property type="entry name" value="Secretin_N_2"/>
    <property type="match status" value="1"/>
</dbReference>
<feature type="region of interest" description="Disordered" evidence="4">
    <location>
        <begin position="177"/>
        <end position="204"/>
    </location>
</feature>
<evidence type="ECO:0000259" key="5">
    <source>
        <dbReference type="SMART" id="SM00965"/>
    </source>
</evidence>
<dbReference type="NCBIfam" id="TIGR02519">
    <property type="entry name" value="pilus_MshL"/>
    <property type="match status" value="1"/>
</dbReference>
<dbReference type="EMBL" id="LS483250">
    <property type="protein sequence ID" value="SQD79676.1"/>
    <property type="molecule type" value="Genomic_DNA"/>
</dbReference>
<dbReference type="Proteomes" id="UP000250163">
    <property type="component" value="Chromosome MORIYA"/>
</dbReference>
<dbReference type="GO" id="GO:0009306">
    <property type="term" value="P:protein secretion"/>
    <property type="evidence" value="ECO:0007669"/>
    <property type="project" value="InterPro"/>
</dbReference>
<dbReference type="GO" id="GO:0015627">
    <property type="term" value="C:type II protein secretion system complex"/>
    <property type="evidence" value="ECO:0007669"/>
    <property type="project" value="TreeGrafter"/>
</dbReference>
<gene>
    <name evidence="6" type="ORF">MORIYA_3221</name>
</gene>
<dbReference type="Pfam" id="PF00263">
    <property type="entry name" value="Secretin"/>
    <property type="match status" value="1"/>
</dbReference>
<dbReference type="RefSeq" id="WP_112716480.1">
    <property type="nucleotide sequence ID" value="NZ_LS483250.1"/>
</dbReference>
<evidence type="ECO:0000256" key="2">
    <source>
        <dbReference type="ARBA" id="ARBA00023136"/>
    </source>
</evidence>
<keyword evidence="3" id="KW-0998">Cell outer membrane</keyword>
<keyword evidence="7" id="KW-1185">Reference proteome</keyword>
<dbReference type="PANTHER" id="PTHR30332:SF17">
    <property type="entry name" value="TYPE IV PILIATION SYSTEM PROTEIN DR_0774-RELATED"/>
    <property type="match status" value="1"/>
</dbReference>
<dbReference type="AlphaFoldDB" id="A0A330LTX6"/>
<dbReference type="InterPro" id="IPR011514">
    <property type="entry name" value="Secretin_N_2"/>
</dbReference>
<name>A0A330LTX6_9GAMM</name>
<organism evidence="6 7">
    <name type="scientific">Moritella yayanosii</name>
    <dbReference type="NCBI Taxonomy" id="69539"/>
    <lineage>
        <taxon>Bacteria</taxon>
        <taxon>Pseudomonadati</taxon>
        <taxon>Pseudomonadota</taxon>
        <taxon>Gammaproteobacteria</taxon>
        <taxon>Alteromonadales</taxon>
        <taxon>Moritellaceae</taxon>
        <taxon>Moritella</taxon>
    </lineage>
</organism>
<dbReference type="PANTHER" id="PTHR30332">
    <property type="entry name" value="PROBABLE GENERAL SECRETION PATHWAY PROTEIN D"/>
    <property type="match status" value="1"/>
</dbReference>
<sequence>MNKWYLAIILGAFLTGCETTRSSLEPVEIKAFLQAELDRADAEQQAWTVPDDVSAELLPEFDGHDALNRPVIEPRMDISAKSVSARQFFGSLLKGTKYNLTVSPDVSGRVTVVLNDVTIAETMDAVADMYGYDIKRQGNTYRVNGAGVRTEIIPMNYLLMKRNGLSNSSISSGYLTDNNSSSNYSDDDRSSNSSSSSTGTEISTRTDTDYWAELEHTLLALTANQKETQVIISPQAGLVTVQGYPKDIRKIKDFLAKAEQNLQRQVLLEVKIMEVTLNDGYKQGIDWNVNNSNVATDTSFNFSISDITDLASGASVLTLAGNDFSAAINLLKTQGDVNVLSSPRITALNNQKAVIKVGSDEYFVTGYSSTRSLSSDDDSIEQNVVLTPFFSGIALDVTPQIDSDGGVLLHVHPSIIEVTDSSKIVAGIELPLAKSEVRETDTVVKAKSGEIIVIGGLMRTAKKDLVAKIPFLGDIPWLGELFTSRSQSIQKTELIILIKPIVVDQNTWRIELERSAELLEQWYPTELTHEQE</sequence>
<dbReference type="InterPro" id="IPR011662">
    <property type="entry name" value="Secretin/TonB_short_N"/>
</dbReference>
<protein>
    <submittedName>
        <fullName evidence="6">Putative MSHA biogenesis protein MshL</fullName>
    </submittedName>
</protein>
<evidence type="ECO:0000256" key="1">
    <source>
        <dbReference type="ARBA" id="ARBA00022448"/>
    </source>
</evidence>
<keyword evidence="2" id="KW-0472">Membrane</keyword>
<dbReference type="OrthoDB" id="9775455at2"/>
<keyword evidence="1" id="KW-0813">Transport</keyword>
<dbReference type="SMART" id="SM00965">
    <property type="entry name" value="STN"/>
    <property type="match status" value="1"/>
</dbReference>
<evidence type="ECO:0000256" key="4">
    <source>
        <dbReference type="SAM" id="MobiDB-lite"/>
    </source>
</evidence>
<feature type="domain" description="Secretin/TonB short N-terminal" evidence="5">
    <location>
        <begin position="98"/>
        <end position="146"/>
    </location>
</feature>
<dbReference type="GO" id="GO:0019867">
    <property type="term" value="C:outer membrane"/>
    <property type="evidence" value="ECO:0007669"/>
    <property type="project" value="InterPro"/>
</dbReference>
<dbReference type="InterPro" id="IPR004846">
    <property type="entry name" value="T2SS/T3SS_dom"/>
</dbReference>
<dbReference type="GO" id="GO:0009297">
    <property type="term" value="P:pilus assembly"/>
    <property type="evidence" value="ECO:0007669"/>
    <property type="project" value="InterPro"/>
</dbReference>
<dbReference type="InterPro" id="IPR013358">
    <property type="entry name" value="Pilus_biogenesis_MshL"/>
</dbReference>
<evidence type="ECO:0000313" key="6">
    <source>
        <dbReference type="EMBL" id="SQD79676.1"/>
    </source>
</evidence>
<dbReference type="Gene3D" id="3.30.1370.130">
    <property type="match status" value="1"/>
</dbReference>
<dbReference type="PRINTS" id="PR00811">
    <property type="entry name" value="BCTERIALGSPD"/>
</dbReference>
<dbReference type="InterPro" id="IPR001775">
    <property type="entry name" value="GspD/PilQ"/>
</dbReference>
<reference evidence="7" key="1">
    <citation type="submission" date="2018-05" db="EMBL/GenBank/DDBJ databases">
        <authorList>
            <person name="Cea G.-C."/>
            <person name="William W."/>
        </authorList>
    </citation>
    <scope>NUCLEOTIDE SEQUENCE [LARGE SCALE GENOMIC DNA]</scope>
    <source>
        <strain evidence="7">DB21MT 5</strain>
    </source>
</reference>
<evidence type="ECO:0000256" key="3">
    <source>
        <dbReference type="ARBA" id="ARBA00023237"/>
    </source>
</evidence>
<dbReference type="PROSITE" id="PS51257">
    <property type="entry name" value="PROKAR_LIPOPROTEIN"/>
    <property type="match status" value="1"/>
</dbReference>
<accession>A0A330LTX6</accession>
<dbReference type="KEGG" id="mya:MORIYA_3221"/>